<proteinExistence type="predicted"/>
<organism evidence="2 3">
    <name type="scientific">Alloacidobacterium dinghuense</name>
    <dbReference type="NCBI Taxonomy" id="2763107"/>
    <lineage>
        <taxon>Bacteria</taxon>
        <taxon>Pseudomonadati</taxon>
        <taxon>Acidobacteriota</taxon>
        <taxon>Terriglobia</taxon>
        <taxon>Terriglobales</taxon>
        <taxon>Acidobacteriaceae</taxon>
        <taxon>Alloacidobacterium</taxon>
    </lineage>
</organism>
<keyword evidence="2" id="KW-0808">Transferase</keyword>
<protein>
    <submittedName>
        <fullName evidence="2">Glycosyltransferase</fullName>
    </submittedName>
</protein>
<gene>
    <name evidence="2" type="ORF">H7849_01400</name>
</gene>
<dbReference type="PANTHER" id="PTHR45947">
    <property type="entry name" value="SULFOQUINOVOSYL TRANSFERASE SQD2"/>
    <property type="match status" value="1"/>
</dbReference>
<evidence type="ECO:0000313" key="3">
    <source>
        <dbReference type="Proteomes" id="UP000515312"/>
    </source>
</evidence>
<dbReference type="SUPFAM" id="SSF53756">
    <property type="entry name" value="UDP-Glycosyltransferase/glycogen phosphorylase"/>
    <property type="match status" value="1"/>
</dbReference>
<feature type="domain" description="Glycosyltransferase subfamily 4-like N-terminal" evidence="1">
    <location>
        <begin position="69"/>
        <end position="180"/>
    </location>
</feature>
<dbReference type="KEGG" id="adin:H7849_01400"/>
<keyword evidence="3" id="KW-1185">Reference proteome</keyword>
<dbReference type="InterPro" id="IPR028098">
    <property type="entry name" value="Glyco_trans_4-like_N"/>
</dbReference>
<accession>A0A7G8BJI1</accession>
<dbReference type="Gene3D" id="3.40.50.2000">
    <property type="entry name" value="Glycogen Phosphorylase B"/>
    <property type="match status" value="2"/>
</dbReference>
<dbReference type="AlphaFoldDB" id="A0A7G8BJI1"/>
<dbReference type="RefSeq" id="WP_186743655.1">
    <property type="nucleotide sequence ID" value="NZ_CP060394.1"/>
</dbReference>
<dbReference type="Pfam" id="PF13692">
    <property type="entry name" value="Glyco_trans_1_4"/>
    <property type="match status" value="1"/>
</dbReference>
<dbReference type="PANTHER" id="PTHR45947:SF14">
    <property type="entry name" value="SLL1723 PROTEIN"/>
    <property type="match status" value="1"/>
</dbReference>
<reference evidence="2 3" key="1">
    <citation type="submission" date="2020-08" db="EMBL/GenBank/DDBJ databases">
        <title>Edaphobacter telluris sp. nov. and Acidobacterium dinghuensis sp. nov., two acidobacteria isolated from forest soil.</title>
        <authorList>
            <person name="Fu J."/>
            <person name="Qiu L."/>
        </authorList>
    </citation>
    <scope>NUCLEOTIDE SEQUENCE [LARGE SCALE GENOMIC DNA]</scope>
    <source>
        <strain evidence="2">4Y35</strain>
    </source>
</reference>
<sequence>MQSRRVLVYRNELLPPSETFVLSQARALRRFQPLFAGLERVRGGLDLTTHPVITLCRSEAWHEKAKRRIFLRTGRSQKLTAVVAKQNSQVVHAHFAIDACAVLPVAKELRVPLIVTLHGYDVSCTDEFLKVWPTTRTYLRRKEELWEYATLFVCVSESVRRRALVRGFPQQKLWVHRIGVELCSKKQREEKRDPRLALFVGRLVEKKGCIHLIRAMSGVQKAIPEARLAIVGDGPLRRALEHEAALHSSNIVFLGHQSHAIVRQWMRRASVLVAPSVPASSGDCEGLPTVLCEAQAEGLPVVAFATEGVTEALPADRRNSLPRAGDVSGLSQEIIRFMEDDRIWQQISDAGKYYAGLHFDLAAQTHLLENKYEEVIARGHA</sequence>
<evidence type="ECO:0000259" key="1">
    <source>
        <dbReference type="Pfam" id="PF13439"/>
    </source>
</evidence>
<dbReference type="InterPro" id="IPR050194">
    <property type="entry name" value="Glycosyltransferase_grp1"/>
</dbReference>
<dbReference type="Pfam" id="PF13439">
    <property type="entry name" value="Glyco_transf_4"/>
    <property type="match status" value="1"/>
</dbReference>
<dbReference type="GO" id="GO:0016757">
    <property type="term" value="F:glycosyltransferase activity"/>
    <property type="evidence" value="ECO:0007669"/>
    <property type="project" value="UniProtKB-ARBA"/>
</dbReference>
<name>A0A7G8BJI1_9BACT</name>
<dbReference type="EMBL" id="CP060394">
    <property type="protein sequence ID" value="QNI32701.1"/>
    <property type="molecule type" value="Genomic_DNA"/>
</dbReference>
<dbReference type="Proteomes" id="UP000515312">
    <property type="component" value="Chromosome"/>
</dbReference>
<evidence type="ECO:0000313" key="2">
    <source>
        <dbReference type="EMBL" id="QNI32701.1"/>
    </source>
</evidence>